<evidence type="ECO:0000313" key="1">
    <source>
        <dbReference type="EMBL" id="RZC66493.1"/>
    </source>
</evidence>
<dbReference type="Proteomes" id="UP000316621">
    <property type="component" value="Chromosome 6"/>
</dbReference>
<accession>A0A4Y7JZI6</accession>
<proteinExistence type="predicted"/>
<dbReference type="Gramene" id="RZC66493">
    <property type="protein sequence ID" value="RZC66493"/>
    <property type="gene ID" value="C5167_010186"/>
</dbReference>
<sequence length="104" mass="12010">MIMIDNIHSNPVRIERSSGRIILEPTEEILITNIIKLCIAFKGIVHFTGKISAVYLTIKKQLNTFIGLSPAYVVSLLRFWVWKFWSSHGEDQDLVPVMEHLFQI</sequence>
<dbReference type="EMBL" id="CM010720">
    <property type="protein sequence ID" value="RZC66493.1"/>
    <property type="molecule type" value="Genomic_DNA"/>
</dbReference>
<reference evidence="1 2" key="1">
    <citation type="journal article" date="2018" name="Science">
        <title>The opium poppy genome and morphinan production.</title>
        <authorList>
            <person name="Guo L."/>
            <person name="Winzer T."/>
            <person name="Yang X."/>
            <person name="Li Y."/>
            <person name="Ning Z."/>
            <person name="He Z."/>
            <person name="Teodor R."/>
            <person name="Lu Y."/>
            <person name="Bowser T.A."/>
            <person name="Graham I.A."/>
            <person name="Ye K."/>
        </authorList>
    </citation>
    <scope>NUCLEOTIDE SEQUENCE [LARGE SCALE GENOMIC DNA]</scope>
    <source>
        <strain evidence="2">cv. HN1</strain>
        <tissue evidence="1">Leaves</tissue>
    </source>
</reference>
<protein>
    <submittedName>
        <fullName evidence="1">Uncharacterized protein</fullName>
    </submittedName>
</protein>
<organism evidence="1 2">
    <name type="scientific">Papaver somniferum</name>
    <name type="common">Opium poppy</name>
    <dbReference type="NCBI Taxonomy" id="3469"/>
    <lineage>
        <taxon>Eukaryota</taxon>
        <taxon>Viridiplantae</taxon>
        <taxon>Streptophyta</taxon>
        <taxon>Embryophyta</taxon>
        <taxon>Tracheophyta</taxon>
        <taxon>Spermatophyta</taxon>
        <taxon>Magnoliopsida</taxon>
        <taxon>Ranunculales</taxon>
        <taxon>Papaveraceae</taxon>
        <taxon>Papaveroideae</taxon>
        <taxon>Papaver</taxon>
    </lineage>
</organism>
<gene>
    <name evidence="1" type="ORF">C5167_010186</name>
</gene>
<keyword evidence="2" id="KW-1185">Reference proteome</keyword>
<dbReference type="AlphaFoldDB" id="A0A4Y7JZI6"/>
<name>A0A4Y7JZI6_PAPSO</name>
<evidence type="ECO:0000313" key="2">
    <source>
        <dbReference type="Proteomes" id="UP000316621"/>
    </source>
</evidence>